<reference evidence="1" key="1">
    <citation type="journal article" date="2020" name="mSystems">
        <title>Genome- and Community-Level Interaction Insights into Carbon Utilization and Element Cycling Functions of Hydrothermarchaeota in Hydrothermal Sediment.</title>
        <authorList>
            <person name="Zhou Z."/>
            <person name="Liu Y."/>
            <person name="Xu W."/>
            <person name="Pan J."/>
            <person name="Luo Z.H."/>
            <person name="Li M."/>
        </authorList>
    </citation>
    <scope>NUCLEOTIDE SEQUENCE [LARGE SCALE GENOMIC DNA]</scope>
    <source>
        <strain evidence="1">SpSt-697</strain>
    </source>
</reference>
<proteinExistence type="predicted"/>
<dbReference type="AlphaFoldDB" id="A0A7V3ZV59"/>
<organism evidence="1">
    <name type="scientific">candidate division WOR-3 bacterium</name>
    <dbReference type="NCBI Taxonomy" id="2052148"/>
    <lineage>
        <taxon>Bacteria</taxon>
        <taxon>Bacteria division WOR-3</taxon>
    </lineage>
</organism>
<evidence type="ECO:0000313" key="1">
    <source>
        <dbReference type="EMBL" id="HGK63474.1"/>
    </source>
</evidence>
<gene>
    <name evidence="1" type="ORF">ENU74_02630</name>
</gene>
<comment type="caution">
    <text evidence="1">The sequence shown here is derived from an EMBL/GenBank/DDBJ whole genome shotgun (WGS) entry which is preliminary data.</text>
</comment>
<dbReference type="EMBL" id="DTDR01000070">
    <property type="protein sequence ID" value="HGK63474.1"/>
    <property type="molecule type" value="Genomic_DNA"/>
</dbReference>
<dbReference type="SUPFAM" id="SSF52402">
    <property type="entry name" value="Adenine nucleotide alpha hydrolases-like"/>
    <property type="match status" value="1"/>
</dbReference>
<protein>
    <submittedName>
        <fullName evidence="1">Universal stress protein</fullName>
    </submittedName>
</protein>
<accession>A0A7V3ZV59</accession>
<name>A0A7V3ZV59_UNCW3</name>
<sequence>MKKILLYLNEAEEETISLALSLAKTFSSRLYVLFSLDADEIKDENLKDRLEDEGWQKLYDVEEMAFKEEIKVSLLFFEGKPEKLIEELMKSYEIEALILNPLANLNLLEIINKNKEKIIILR</sequence>